<evidence type="ECO:0000256" key="4">
    <source>
        <dbReference type="ARBA" id="ARBA00022475"/>
    </source>
</evidence>
<dbReference type="Gene3D" id="1.10.1760.20">
    <property type="match status" value="1"/>
</dbReference>
<evidence type="ECO:0000256" key="1">
    <source>
        <dbReference type="ARBA" id="ARBA00004651"/>
    </source>
</evidence>
<evidence type="ECO:0000256" key="3">
    <source>
        <dbReference type="ARBA" id="ARBA00022448"/>
    </source>
</evidence>
<dbReference type="KEGG" id="lsp:Bsph_1730"/>
<comment type="subcellular location">
    <subcellularLocation>
        <location evidence="1">Cell membrane</location>
        <topology evidence="1">Multi-pass membrane protein</topology>
    </subcellularLocation>
</comment>
<evidence type="ECO:0000313" key="10">
    <source>
        <dbReference type="EMBL" id="ACA39326.1"/>
    </source>
</evidence>
<dbReference type="PANTHER" id="PTHR38438">
    <property type="entry name" value="RIBOFLAVIN TRANSPORTER RIBU"/>
    <property type="match status" value="1"/>
</dbReference>
<dbReference type="InterPro" id="IPR025720">
    <property type="entry name" value="RibU"/>
</dbReference>
<feature type="transmembrane region" description="Helical" evidence="9">
    <location>
        <begin position="107"/>
        <end position="124"/>
    </location>
</feature>
<keyword evidence="7 8" id="KW-0472">Membrane</keyword>
<dbReference type="PIRSF" id="PIRSF037778">
    <property type="entry name" value="UCP037778_transp_RibU"/>
    <property type="match status" value="1"/>
</dbReference>
<dbReference type="PANTHER" id="PTHR38438:SF1">
    <property type="entry name" value="RIBOFLAVIN TRANSPORTER RIBU"/>
    <property type="match status" value="1"/>
</dbReference>
<comment type="function">
    <text evidence="8">Probably a riboflavin-binding protein that interacts with the energy-coupling factor (ECF) ABC-transporter complex.</text>
</comment>
<feature type="transmembrane region" description="Helical" evidence="9">
    <location>
        <begin position="177"/>
        <end position="202"/>
    </location>
</feature>
<evidence type="ECO:0000256" key="5">
    <source>
        <dbReference type="ARBA" id="ARBA00022692"/>
    </source>
</evidence>
<keyword evidence="3 8" id="KW-0813">Transport</keyword>
<protein>
    <recommendedName>
        <fullName evidence="8">Riboflavin transporter</fullName>
    </recommendedName>
</protein>
<keyword evidence="5 9" id="KW-0812">Transmembrane</keyword>
<gene>
    <name evidence="10" type="ordered locus">Bsph_1730</name>
</gene>
<accession>B1HRP1</accession>
<feature type="transmembrane region" description="Helical" evidence="9">
    <location>
        <begin position="30"/>
        <end position="49"/>
    </location>
</feature>
<keyword evidence="6 9" id="KW-1133">Transmembrane helix</keyword>
<keyword evidence="4 8" id="KW-1003">Cell membrane</keyword>
<dbReference type="AlphaFoldDB" id="B1HRP1"/>
<evidence type="ECO:0000256" key="2">
    <source>
        <dbReference type="ARBA" id="ARBA00005540"/>
    </source>
</evidence>
<name>B1HRP1_LYSSC</name>
<sequence length="218" mass="24176">MKQLKDRHLSSCEIESAKRRELSMKKNVKLQSFITIGMLSSISFLLMLFNFPIPPFPAFLEVDFSDMPALLAAITMGPVAGILVELFKNVLDWIFSGTPTGVPVGHMANFVTGILFILPVSFIFNRFKTIAGLVGGLATGTVVMAVGMSILNYAVFLPMYTYFLGMEPVVGDSLYKMIVAGILPFNIVKGILLTGIMALLFTTMRKWIDRQRSMYITK</sequence>
<dbReference type="Proteomes" id="UP000002164">
    <property type="component" value="Chromosome"/>
</dbReference>
<evidence type="ECO:0000256" key="8">
    <source>
        <dbReference type="PIRNR" id="PIRNR037778"/>
    </source>
</evidence>
<organism evidence="10 11">
    <name type="scientific">Lysinibacillus sphaericus (strain C3-41)</name>
    <dbReference type="NCBI Taxonomy" id="444177"/>
    <lineage>
        <taxon>Bacteria</taxon>
        <taxon>Bacillati</taxon>
        <taxon>Bacillota</taxon>
        <taxon>Bacilli</taxon>
        <taxon>Bacillales</taxon>
        <taxon>Bacillaceae</taxon>
        <taxon>Lysinibacillus</taxon>
    </lineage>
</organism>
<reference evidence="10 11" key="1">
    <citation type="journal article" date="2008" name="J. Bacteriol.">
        <title>Complete genome sequence of the mosquitocidal bacterium Bacillus sphaericus C3-41 and comparison with those of closely related Bacillus species.</title>
        <authorList>
            <person name="Hu X."/>
            <person name="Fan W."/>
            <person name="Han B."/>
            <person name="Liu H."/>
            <person name="Zheng D."/>
            <person name="Li Q."/>
            <person name="Dong W."/>
            <person name="Yan J."/>
            <person name="Gao M."/>
            <person name="Berry C."/>
            <person name="Yuan Z."/>
        </authorList>
    </citation>
    <scope>NUCLEOTIDE SEQUENCE [LARGE SCALE GENOMIC DNA]</scope>
    <source>
        <strain evidence="10 11">C3-41</strain>
    </source>
</reference>
<evidence type="ECO:0000313" key="11">
    <source>
        <dbReference type="Proteomes" id="UP000002164"/>
    </source>
</evidence>
<dbReference type="HOGENOM" id="CLU_086673_2_2_9"/>
<evidence type="ECO:0000256" key="6">
    <source>
        <dbReference type="ARBA" id="ARBA00022989"/>
    </source>
</evidence>
<dbReference type="EMBL" id="CP000817">
    <property type="protein sequence ID" value="ACA39326.1"/>
    <property type="molecule type" value="Genomic_DNA"/>
</dbReference>
<evidence type="ECO:0000256" key="7">
    <source>
        <dbReference type="ARBA" id="ARBA00023136"/>
    </source>
</evidence>
<dbReference type="GO" id="GO:0032217">
    <property type="term" value="F:riboflavin transmembrane transporter activity"/>
    <property type="evidence" value="ECO:0007669"/>
    <property type="project" value="UniProtKB-UniRule"/>
</dbReference>
<comment type="similarity">
    <text evidence="2 8">Belongs to the prokaryotic riboflavin transporter (P-RFT) (TC 2.A.87) family.</text>
</comment>
<dbReference type="EnsemblBacteria" id="ACA39326">
    <property type="protein sequence ID" value="ACA39326"/>
    <property type="gene ID" value="Bsph_1730"/>
</dbReference>
<dbReference type="InterPro" id="IPR024529">
    <property type="entry name" value="ECF_trnsprt_substrate-spec"/>
</dbReference>
<evidence type="ECO:0000256" key="9">
    <source>
        <dbReference type="SAM" id="Phobius"/>
    </source>
</evidence>
<dbReference type="Pfam" id="PF12822">
    <property type="entry name" value="ECF_trnsprt"/>
    <property type="match status" value="1"/>
</dbReference>
<proteinExistence type="inferred from homology"/>
<dbReference type="GO" id="GO:0005886">
    <property type="term" value="C:plasma membrane"/>
    <property type="evidence" value="ECO:0007669"/>
    <property type="project" value="UniProtKB-SubCell"/>
</dbReference>
<feature type="transmembrane region" description="Helical" evidence="9">
    <location>
        <begin position="131"/>
        <end position="157"/>
    </location>
</feature>